<name>A0AAW3YWC6_9GAMM</name>
<comment type="caution">
    <text evidence="1">The sequence shown here is derived from an EMBL/GenBank/DDBJ whole genome shotgun (WGS) entry which is preliminary data.</text>
</comment>
<dbReference type="GeneID" id="97123351"/>
<accession>A0AAW3YWC6</accession>
<protein>
    <submittedName>
        <fullName evidence="1">Uncharacterized protein</fullName>
    </submittedName>
</protein>
<reference evidence="1" key="2">
    <citation type="journal article" date="2024" name="Toxins">
        <title>Genome Sequence Analysis of Native Xenorhabdus Strains Isolated from Entomopathogenic Nematodes in Argentina.</title>
        <authorList>
            <person name="Palma L."/>
            <person name="Frizzo L."/>
            <person name="Kaiser S."/>
            <person name="Berry C."/>
            <person name="Caballero P."/>
            <person name="Bode H.B."/>
            <person name="Del Valle E.E."/>
        </authorList>
    </citation>
    <scope>NUCLEOTIDE SEQUENCE</scope>
    <source>
        <strain evidence="1">M</strain>
    </source>
</reference>
<reference evidence="1" key="1">
    <citation type="submission" date="2020-09" db="EMBL/GenBank/DDBJ databases">
        <authorList>
            <person name="Palma L."/>
            <person name="Caballero P."/>
            <person name="Berry C."/>
            <person name="Del Valle E."/>
        </authorList>
    </citation>
    <scope>NUCLEOTIDE SEQUENCE</scope>
    <source>
        <strain evidence="1">M</strain>
    </source>
</reference>
<dbReference type="EMBL" id="JACXBF010000391">
    <property type="protein sequence ID" value="MBD2801821.1"/>
    <property type="molecule type" value="Genomic_DNA"/>
</dbReference>
<sequence length="113" mass="13179">MDILFYNSSDVLMFIAAGGHKSSHPPYEDSTYIHSGAWGTLHITSPTIEYLEASVFRNEVKLSMIFYRNSDKKNYPEINELLNYKKFSINYNKEIQIGNKLFKYYQISIIPIL</sequence>
<dbReference type="Proteomes" id="UP001193920">
    <property type="component" value="Unassembled WGS sequence"/>
</dbReference>
<organism evidence="1">
    <name type="scientific">Xenorhabdus szentirmaii</name>
    <dbReference type="NCBI Taxonomy" id="290112"/>
    <lineage>
        <taxon>Bacteria</taxon>
        <taxon>Pseudomonadati</taxon>
        <taxon>Pseudomonadota</taxon>
        <taxon>Gammaproteobacteria</taxon>
        <taxon>Enterobacterales</taxon>
        <taxon>Morganellaceae</taxon>
        <taxon>Xenorhabdus</taxon>
    </lineage>
</organism>
<gene>
    <name evidence="1" type="ORF">ID854_15575</name>
</gene>
<evidence type="ECO:0000313" key="1">
    <source>
        <dbReference type="EMBL" id="MBD2801821.1"/>
    </source>
</evidence>
<dbReference type="RefSeq" id="WP_038237137.1">
    <property type="nucleotide sequence ID" value="NZ_CAWNPE010000001.1"/>
</dbReference>
<dbReference type="AlphaFoldDB" id="A0AAW3YWC6"/>
<proteinExistence type="predicted"/>